<dbReference type="PANTHER" id="PTHR36156:SF2">
    <property type="entry name" value="CUPIN TYPE-2 DOMAIN-CONTAINING PROTEIN"/>
    <property type="match status" value="1"/>
</dbReference>
<dbReference type="InterPro" id="IPR013096">
    <property type="entry name" value="Cupin_2"/>
</dbReference>
<evidence type="ECO:0000259" key="1">
    <source>
        <dbReference type="Pfam" id="PF07883"/>
    </source>
</evidence>
<dbReference type="STRING" id="741276.A0A2S5BBN0"/>
<protein>
    <recommendedName>
        <fullName evidence="1">Cupin type-2 domain-containing protein</fullName>
    </recommendedName>
</protein>
<evidence type="ECO:0000313" key="2">
    <source>
        <dbReference type="EMBL" id="POY74192.1"/>
    </source>
</evidence>
<proteinExistence type="predicted"/>
<feature type="domain" description="Cupin type-2" evidence="1">
    <location>
        <begin position="87"/>
        <end position="153"/>
    </location>
</feature>
<dbReference type="Gene3D" id="2.60.120.10">
    <property type="entry name" value="Jelly Rolls"/>
    <property type="match status" value="1"/>
</dbReference>
<reference evidence="2 3" key="1">
    <citation type="journal article" date="2018" name="Front. Microbiol.">
        <title>Prospects for Fungal Bioremediation of Acidic Radioactive Waste Sites: Characterization and Genome Sequence of Rhodotorula taiwanensis MD1149.</title>
        <authorList>
            <person name="Tkavc R."/>
            <person name="Matrosova V.Y."/>
            <person name="Grichenko O.E."/>
            <person name="Gostincar C."/>
            <person name="Volpe R.P."/>
            <person name="Klimenkova P."/>
            <person name="Gaidamakova E.K."/>
            <person name="Zhou C.E."/>
            <person name="Stewart B.J."/>
            <person name="Lyman M.G."/>
            <person name="Malfatti S.A."/>
            <person name="Rubinfeld B."/>
            <person name="Courtot M."/>
            <person name="Singh J."/>
            <person name="Dalgard C.L."/>
            <person name="Hamilton T."/>
            <person name="Frey K.G."/>
            <person name="Gunde-Cimerman N."/>
            <person name="Dugan L."/>
            <person name="Daly M.J."/>
        </authorList>
    </citation>
    <scope>NUCLEOTIDE SEQUENCE [LARGE SCALE GENOMIC DNA]</scope>
    <source>
        <strain evidence="2 3">MD1149</strain>
    </source>
</reference>
<dbReference type="InterPro" id="IPR011051">
    <property type="entry name" value="RmlC_Cupin_sf"/>
</dbReference>
<dbReference type="OrthoDB" id="5840532at2759"/>
<keyword evidence="3" id="KW-1185">Reference proteome</keyword>
<dbReference type="AlphaFoldDB" id="A0A2S5BBN0"/>
<dbReference type="PANTHER" id="PTHR36156">
    <property type="entry name" value="SLR2101 PROTEIN"/>
    <property type="match status" value="1"/>
</dbReference>
<dbReference type="EMBL" id="PJQD01000028">
    <property type="protein sequence ID" value="POY74192.1"/>
    <property type="molecule type" value="Genomic_DNA"/>
</dbReference>
<gene>
    <name evidence="2" type="ORF">BMF94_2766</name>
</gene>
<dbReference type="CDD" id="cd02231">
    <property type="entry name" value="cupin_BLL6423-like"/>
    <property type="match status" value="1"/>
</dbReference>
<sequence>MSTSTSTPQNPLKAIRRVVTTHDEQGQAKVWMDEEVDNKSPPGFSDGVSFGLAWVTDSSPADCQTTVDGKDLPIGELSSEKGSVVRYVDMPPKHVSPMHRTISLDYGFVIFGELELVLPDGSRTLCKQGDVVVQRGTDHQWVNASETEWARMVYVLLPAKPVVIDGKELPAKSIH</sequence>
<dbReference type="Proteomes" id="UP000237144">
    <property type="component" value="Unassembled WGS sequence"/>
</dbReference>
<dbReference type="InterPro" id="IPR047142">
    <property type="entry name" value="OryJ/VirC-like"/>
</dbReference>
<dbReference type="InterPro" id="IPR014710">
    <property type="entry name" value="RmlC-like_jellyroll"/>
</dbReference>
<accession>A0A2S5BBN0</accession>
<name>A0A2S5BBN0_9BASI</name>
<dbReference type="Pfam" id="PF07883">
    <property type="entry name" value="Cupin_2"/>
    <property type="match status" value="1"/>
</dbReference>
<organism evidence="2 3">
    <name type="scientific">Rhodotorula taiwanensis</name>
    <dbReference type="NCBI Taxonomy" id="741276"/>
    <lineage>
        <taxon>Eukaryota</taxon>
        <taxon>Fungi</taxon>
        <taxon>Dikarya</taxon>
        <taxon>Basidiomycota</taxon>
        <taxon>Pucciniomycotina</taxon>
        <taxon>Microbotryomycetes</taxon>
        <taxon>Sporidiobolales</taxon>
        <taxon>Sporidiobolaceae</taxon>
        <taxon>Rhodotorula</taxon>
    </lineage>
</organism>
<evidence type="ECO:0000313" key="3">
    <source>
        <dbReference type="Proteomes" id="UP000237144"/>
    </source>
</evidence>
<dbReference type="SUPFAM" id="SSF51182">
    <property type="entry name" value="RmlC-like cupins"/>
    <property type="match status" value="1"/>
</dbReference>
<comment type="caution">
    <text evidence="2">The sequence shown here is derived from an EMBL/GenBank/DDBJ whole genome shotgun (WGS) entry which is preliminary data.</text>
</comment>